<name>A0A5K7XQW2_9BACT</name>
<keyword evidence="1" id="KW-1133">Transmembrane helix</keyword>
<dbReference type="InterPro" id="IPR024163">
    <property type="entry name" value="Aerotolerance_reg_N"/>
</dbReference>
<organism evidence="4 5">
    <name type="scientific">Lacipirellula parvula</name>
    <dbReference type="NCBI Taxonomy" id="2650471"/>
    <lineage>
        <taxon>Bacteria</taxon>
        <taxon>Pseudomonadati</taxon>
        <taxon>Planctomycetota</taxon>
        <taxon>Planctomycetia</taxon>
        <taxon>Pirellulales</taxon>
        <taxon>Lacipirellulaceae</taxon>
        <taxon>Lacipirellula</taxon>
    </lineage>
</organism>
<sequence length="713" mass="78331">MGFLTPLLLGGIALVAIPVALHLVMRQKPREMTFPALRFVKQRRDSNRRRMKLRHWLLLALRCLLIAGIAAALARPTLQGSGLRGKDNAPLAVNLVVDNSLRMEYIHQNESRLDKATQFALELVEKLPEDAIVAVTDLGRAAHGYAPDLTAASSRLQNLRPTAEAKPLVDAVLESIQLAAEQEDRRQEVFVFTDLSQGAWNDDGVKEINEALAKAPDVRIYVVDCGVAEPKNASLGEPQLRHSVLRPGEALHIETDVTSNLKGSPPLVEFMLTDADGKPQKKAERFVEFDDQGRGRMVFEIPELPLGTHQGSLVLTASDPLMFDNERYFTVEVRPPAKTLIVAEQKDDAMFVEYALGASLGGASRFDVTVTTFADLAKTPLEGFNSVVLLDPGAQSTEVWSQLWDFASNGGGVGIFLGHNAIDHLDSFNGDAAQRLLPGKLKRVAHADTYLRPQRLDHPALAGLKNEAEGIQWQFSRVFSYWTFDKPSNPSSDAYVIANFANDKPAFIERPAGRGRVLVSTTPFSDSLDPVGRAAWNVLPAEAWPFIGIVDQLVGYLSQEGDERLDYLAGEAARLHLTQQQQVGSYVLRLPDGEAGSRVAATGGDELAISVTDELGNYRLTAGGKSQRLDRGFSVNANAKLSDLARFDPEKLTAALPKDRFRLAENLEMVEEYVDVGRSGRELFPWAICLVAVIWGTEHLLANRFYGEGKDKD</sequence>
<reference evidence="5" key="1">
    <citation type="submission" date="2019-10" db="EMBL/GenBank/DDBJ databases">
        <title>Lacipirellula parvula gen. nov., sp. nov., representing a lineage of planctomycetes widespread in freshwater anoxic habitats, and description of the family Lacipirellulaceae.</title>
        <authorList>
            <person name="Dedysh S.N."/>
            <person name="Kulichevskaya I.S."/>
            <person name="Beletsky A.V."/>
            <person name="Rakitin A.L."/>
            <person name="Mardanov A.V."/>
            <person name="Ivanova A.A."/>
            <person name="Saltykova V.X."/>
            <person name="Rijpstra W.I.C."/>
            <person name="Sinninghe Damste J.S."/>
            <person name="Ravin N.V."/>
        </authorList>
    </citation>
    <scope>NUCLEOTIDE SEQUENCE [LARGE SCALE GENOMIC DNA]</scope>
    <source>
        <strain evidence="5">PX69</strain>
    </source>
</reference>
<evidence type="ECO:0000256" key="1">
    <source>
        <dbReference type="SAM" id="Phobius"/>
    </source>
</evidence>
<dbReference type="Pfam" id="PF07584">
    <property type="entry name" value="BatA"/>
    <property type="match status" value="1"/>
</dbReference>
<dbReference type="NCBIfam" id="TIGR02226">
    <property type="entry name" value="two_anch"/>
    <property type="match status" value="1"/>
</dbReference>
<dbReference type="Gene3D" id="3.40.50.880">
    <property type="match status" value="1"/>
</dbReference>
<protein>
    <submittedName>
        <fullName evidence="4">Uncharacterized protein</fullName>
    </submittedName>
</protein>
<evidence type="ECO:0000259" key="3">
    <source>
        <dbReference type="Pfam" id="PF13519"/>
    </source>
</evidence>
<dbReference type="KEGG" id="lpav:PLANPX_5761"/>
<proteinExistence type="predicted"/>
<feature type="transmembrane region" description="Helical" evidence="1">
    <location>
        <begin position="6"/>
        <end position="25"/>
    </location>
</feature>
<dbReference type="InterPro" id="IPR011933">
    <property type="entry name" value="Double_TM_dom"/>
</dbReference>
<dbReference type="InterPro" id="IPR036465">
    <property type="entry name" value="vWFA_dom_sf"/>
</dbReference>
<dbReference type="InterPro" id="IPR029062">
    <property type="entry name" value="Class_I_gatase-like"/>
</dbReference>
<gene>
    <name evidence="4" type="ORF">PLANPX_5761</name>
</gene>
<keyword evidence="5" id="KW-1185">Reference proteome</keyword>
<dbReference type="RefSeq" id="WP_152101377.1">
    <property type="nucleotide sequence ID" value="NZ_AP021861.1"/>
</dbReference>
<evidence type="ECO:0000313" key="5">
    <source>
        <dbReference type="Proteomes" id="UP000326837"/>
    </source>
</evidence>
<evidence type="ECO:0000259" key="2">
    <source>
        <dbReference type="Pfam" id="PF07584"/>
    </source>
</evidence>
<dbReference type="AlphaFoldDB" id="A0A5K7XQW2"/>
<feature type="domain" description="Aerotolerance regulator N-terminal" evidence="2">
    <location>
        <begin position="1"/>
        <end position="76"/>
    </location>
</feature>
<feature type="domain" description="VWFA" evidence="3">
    <location>
        <begin position="95"/>
        <end position="194"/>
    </location>
</feature>
<accession>A0A5K7XQW2</accession>
<keyword evidence="1" id="KW-0472">Membrane</keyword>
<dbReference type="CDD" id="cd00198">
    <property type="entry name" value="vWFA"/>
    <property type="match status" value="1"/>
</dbReference>
<dbReference type="Pfam" id="PF13519">
    <property type="entry name" value="VWA_2"/>
    <property type="match status" value="1"/>
</dbReference>
<dbReference type="InterPro" id="IPR002035">
    <property type="entry name" value="VWF_A"/>
</dbReference>
<dbReference type="Proteomes" id="UP000326837">
    <property type="component" value="Chromosome"/>
</dbReference>
<dbReference type="SUPFAM" id="SSF52317">
    <property type="entry name" value="Class I glutamine amidotransferase-like"/>
    <property type="match status" value="1"/>
</dbReference>
<dbReference type="PANTHER" id="PTHR37464">
    <property type="entry name" value="BLL2463 PROTEIN"/>
    <property type="match status" value="1"/>
</dbReference>
<dbReference type="PANTHER" id="PTHR37464:SF1">
    <property type="entry name" value="BLL2463 PROTEIN"/>
    <property type="match status" value="1"/>
</dbReference>
<dbReference type="Gene3D" id="3.40.50.410">
    <property type="entry name" value="von Willebrand factor, type A domain"/>
    <property type="match status" value="1"/>
</dbReference>
<evidence type="ECO:0000313" key="4">
    <source>
        <dbReference type="EMBL" id="BBO36149.1"/>
    </source>
</evidence>
<dbReference type="EMBL" id="AP021861">
    <property type="protein sequence ID" value="BBO36149.1"/>
    <property type="molecule type" value="Genomic_DNA"/>
</dbReference>
<keyword evidence="1" id="KW-0812">Transmembrane</keyword>
<dbReference type="SUPFAM" id="SSF53300">
    <property type="entry name" value="vWA-like"/>
    <property type="match status" value="1"/>
</dbReference>
<feature type="transmembrane region" description="Helical" evidence="1">
    <location>
        <begin position="53"/>
        <end position="74"/>
    </location>
</feature>